<accession>A0ABV4WD48</accession>
<keyword evidence="2" id="KW-1185">Reference proteome</keyword>
<evidence type="ECO:0000313" key="1">
    <source>
        <dbReference type="EMBL" id="MFB2832947.1"/>
    </source>
</evidence>
<comment type="caution">
    <text evidence="1">The sequence shown here is derived from an EMBL/GenBank/DDBJ whole genome shotgun (WGS) entry which is preliminary data.</text>
</comment>
<protein>
    <submittedName>
        <fullName evidence="1">Uncharacterized protein</fullName>
    </submittedName>
</protein>
<proteinExistence type="predicted"/>
<dbReference type="EMBL" id="JBHFNT010000004">
    <property type="protein sequence ID" value="MFB2832947.1"/>
    <property type="molecule type" value="Genomic_DNA"/>
</dbReference>
<reference evidence="1 2" key="1">
    <citation type="submission" date="2024-09" db="EMBL/GenBank/DDBJ databases">
        <title>Floridaenema gen nov. (Aerosakkonemataceae, Aerosakkonematales ord. nov., Cyanobacteria) from benthic tropical and subtropical fresh waters, with the description of four new species.</title>
        <authorList>
            <person name="Moretto J.A."/>
            <person name="Berthold D.E."/>
            <person name="Lefler F.W."/>
            <person name="Huang I.-S."/>
            <person name="Laughinghouse H. IV."/>
        </authorList>
    </citation>
    <scope>NUCLEOTIDE SEQUENCE [LARGE SCALE GENOMIC DNA]</scope>
    <source>
        <strain evidence="1 2">BLCC-F167</strain>
    </source>
</reference>
<dbReference type="RefSeq" id="WP_413275423.1">
    <property type="nucleotide sequence ID" value="NZ_JBHFNT010000004.1"/>
</dbReference>
<evidence type="ECO:0000313" key="2">
    <source>
        <dbReference type="Proteomes" id="UP001576780"/>
    </source>
</evidence>
<organism evidence="1 2">
    <name type="scientific">Floridaenema evergladense BLCC-F167</name>
    <dbReference type="NCBI Taxonomy" id="3153639"/>
    <lineage>
        <taxon>Bacteria</taxon>
        <taxon>Bacillati</taxon>
        <taxon>Cyanobacteriota</taxon>
        <taxon>Cyanophyceae</taxon>
        <taxon>Oscillatoriophycideae</taxon>
        <taxon>Aerosakkonematales</taxon>
        <taxon>Aerosakkonemataceae</taxon>
        <taxon>Floridanema</taxon>
        <taxon>Floridanema evergladense</taxon>
    </lineage>
</organism>
<sequence length="105" mass="10581">MTKASGGNYAPVVLANMATATVSTDAAKLDFDDAGWLGLYTAAATPIVGGVICQRVGGSPATSDPVLVYLALNTSYTPATTSGAAQDFTFTFNSSGVLLLDAQNA</sequence>
<name>A0ABV4WD48_9CYAN</name>
<gene>
    <name evidence="1" type="ORF">ACE1CA_00280</name>
</gene>
<dbReference type="Proteomes" id="UP001576780">
    <property type="component" value="Unassembled WGS sequence"/>
</dbReference>